<sequence length="23" mass="2878">MKYPITWVLTTICPNFYCFFNYL</sequence>
<evidence type="ECO:0000313" key="1">
    <source>
        <dbReference type="EMBL" id="MBX11711.1"/>
    </source>
</evidence>
<dbReference type="AlphaFoldDB" id="A0A2P2L162"/>
<protein>
    <submittedName>
        <fullName evidence="1">Formamidopyrimidine-DNA glycosylase isoform X1</fullName>
    </submittedName>
</protein>
<reference evidence="1" key="1">
    <citation type="submission" date="2018-02" db="EMBL/GenBank/DDBJ databases">
        <title>Rhizophora mucronata_Transcriptome.</title>
        <authorList>
            <person name="Meera S.P."/>
            <person name="Sreeshan A."/>
            <person name="Augustine A."/>
        </authorList>
    </citation>
    <scope>NUCLEOTIDE SEQUENCE</scope>
    <source>
        <tissue evidence="1">Leaf</tissue>
    </source>
</reference>
<organism evidence="1">
    <name type="scientific">Rhizophora mucronata</name>
    <name type="common">Asiatic mangrove</name>
    <dbReference type="NCBI Taxonomy" id="61149"/>
    <lineage>
        <taxon>Eukaryota</taxon>
        <taxon>Viridiplantae</taxon>
        <taxon>Streptophyta</taxon>
        <taxon>Embryophyta</taxon>
        <taxon>Tracheophyta</taxon>
        <taxon>Spermatophyta</taxon>
        <taxon>Magnoliopsida</taxon>
        <taxon>eudicotyledons</taxon>
        <taxon>Gunneridae</taxon>
        <taxon>Pentapetalae</taxon>
        <taxon>rosids</taxon>
        <taxon>fabids</taxon>
        <taxon>Malpighiales</taxon>
        <taxon>Rhizophoraceae</taxon>
        <taxon>Rhizophora</taxon>
    </lineage>
</organism>
<dbReference type="EMBL" id="GGEC01031227">
    <property type="protein sequence ID" value="MBX11711.1"/>
    <property type="molecule type" value="Transcribed_RNA"/>
</dbReference>
<proteinExistence type="predicted"/>
<name>A0A2P2L162_RHIMU</name>
<accession>A0A2P2L162</accession>